<dbReference type="EMBL" id="PFFQ01000059">
    <property type="protein sequence ID" value="PIW14547.1"/>
    <property type="molecule type" value="Genomic_DNA"/>
</dbReference>
<dbReference type="PANTHER" id="PTHR43591">
    <property type="entry name" value="METHYLTRANSFERASE"/>
    <property type="match status" value="1"/>
</dbReference>
<evidence type="ECO:0000313" key="3">
    <source>
        <dbReference type="Proteomes" id="UP000231019"/>
    </source>
</evidence>
<dbReference type="Pfam" id="PF08241">
    <property type="entry name" value="Methyltransf_11"/>
    <property type="match status" value="1"/>
</dbReference>
<dbReference type="InterPro" id="IPR029063">
    <property type="entry name" value="SAM-dependent_MTases_sf"/>
</dbReference>
<evidence type="ECO:0000313" key="2">
    <source>
        <dbReference type="EMBL" id="PIW14547.1"/>
    </source>
</evidence>
<dbReference type="Gene3D" id="3.40.50.150">
    <property type="entry name" value="Vaccinia Virus protein VP39"/>
    <property type="match status" value="1"/>
</dbReference>
<reference evidence="2 3" key="1">
    <citation type="submission" date="2017-09" db="EMBL/GenBank/DDBJ databases">
        <title>Depth-based differentiation of microbial function through sediment-hosted aquifers and enrichment of novel symbionts in the deep terrestrial subsurface.</title>
        <authorList>
            <person name="Probst A.J."/>
            <person name="Ladd B."/>
            <person name="Jarett J.K."/>
            <person name="Geller-Mcgrath D.E."/>
            <person name="Sieber C.M."/>
            <person name="Emerson J.B."/>
            <person name="Anantharaman K."/>
            <person name="Thomas B.C."/>
            <person name="Malmstrom R."/>
            <person name="Stieglmeier M."/>
            <person name="Klingl A."/>
            <person name="Woyke T."/>
            <person name="Ryan C.M."/>
            <person name="Banfield J.F."/>
        </authorList>
    </citation>
    <scope>NUCLEOTIDE SEQUENCE [LARGE SCALE GENOMIC DNA]</scope>
    <source>
        <strain evidence="2">CG17_big_fil_post_rev_8_21_14_2_50_48_46</strain>
    </source>
</reference>
<dbReference type="Proteomes" id="UP000231019">
    <property type="component" value="Unassembled WGS sequence"/>
</dbReference>
<gene>
    <name evidence="2" type="ORF">COW36_21145</name>
</gene>
<accession>A0A2M7FYX4</accession>
<dbReference type="GO" id="GO:0008757">
    <property type="term" value="F:S-adenosylmethionine-dependent methyltransferase activity"/>
    <property type="evidence" value="ECO:0007669"/>
    <property type="project" value="InterPro"/>
</dbReference>
<sequence>MSNLILPSSDDVFEPRAGYNIIAKYFESWHWYQFWQQNEAPIVIDWLKNLNLGLGLDAGSGTGPYIKDILALKQKCISLDISSEMLDINKKNHKGLYTKSQLRFIEGDVCNLPFEKNTFDWILCSRVLTHVQDIRIPLSEFARVLKPFGHCLISDIHAKHPYTAMGVKTNNGKINIATYKHSTKQIRTALSEINCLDLVDIAEYKMSNLLKKPSKIEFKKLYTFNDESIFFICKLIKT</sequence>
<name>A0A2M7FYX4_9BACT</name>
<comment type="caution">
    <text evidence="2">The sequence shown here is derived from an EMBL/GenBank/DDBJ whole genome shotgun (WGS) entry which is preliminary data.</text>
</comment>
<dbReference type="InterPro" id="IPR013216">
    <property type="entry name" value="Methyltransf_11"/>
</dbReference>
<proteinExistence type="predicted"/>
<dbReference type="AlphaFoldDB" id="A0A2M7FYX4"/>
<protein>
    <recommendedName>
        <fullName evidence="1">Methyltransferase type 11 domain-containing protein</fullName>
    </recommendedName>
</protein>
<feature type="domain" description="Methyltransferase type 11" evidence="1">
    <location>
        <begin position="56"/>
        <end position="153"/>
    </location>
</feature>
<dbReference type="SUPFAM" id="SSF53335">
    <property type="entry name" value="S-adenosyl-L-methionine-dependent methyltransferases"/>
    <property type="match status" value="1"/>
</dbReference>
<evidence type="ECO:0000259" key="1">
    <source>
        <dbReference type="Pfam" id="PF08241"/>
    </source>
</evidence>
<organism evidence="2 3">
    <name type="scientific">bacterium (Candidatus Blackallbacteria) CG17_big_fil_post_rev_8_21_14_2_50_48_46</name>
    <dbReference type="NCBI Taxonomy" id="2014261"/>
    <lineage>
        <taxon>Bacteria</taxon>
        <taxon>Candidatus Blackallbacteria</taxon>
    </lineage>
</organism>